<gene>
    <name evidence="2" type="ORF">DSW25_10715</name>
</gene>
<comment type="caution">
    <text evidence="2">The sequence shown here is derived from an EMBL/GenBank/DDBJ whole genome shotgun (WGS) entry which is preliminary data.</text>
</comment>
<dbReference type="STRING" id="1300350.Z948_3030"/>
<sequence length="131" mass="14602">MQNGTRWIYQSVLNILHRRGYEALTLPQLSFLASLDCGQTQASKVAERLGITRQAVYRTTTDLQDQGFLVLEPNPLQRNQKRIGMTDRGMVLATDARAALSEAETAFARRAGLDSIEELRGWLNVDLGAPL</sequence>
<feature type="domain" description="HTH marR-type" evidence="1">
    <location>
        <begin position="17"/>
        <end position="119"/>
    </location>
</feature>
<dbReference type="RefSeq" id="WP_025060328.1">
    <property type="nucleotide sequence ID" value="NZ_JAMC01000003.1"/>
</dbReference>
<accession>A0A073IH51</accession>
<dbReference type="Gene3D" id="1.10.10.10">
    <property type="entry name" value="Winged helix-like DNA-binding domain superfamily/Winged helix DNA-binding domain"/>
    <property type="match status" value="1"/>
</dbReference>
<keyword evidence="3" id="KW-1185">Reference proteome</keyword>
<evidence type="ECO:0000259" key="1">
    <source>
        <dbReference type="SMART" id="SM00347"/>
    </source>
</evidence>
<dbReference type="EMBL" id="JAMC01000003">
    <property type="protein sequence ID" value="KEJ89658.1"/>
    <property type="molecule type" value="Genomic_DNA"/>
</dbReference>
<dbReference type="eggNOG" id="COG1846">
    <property type="taxonomic scope" value="Bacteria"/>
</dbReference>
<organism evidence="2 3">
    <name type="scientific">Sulfitobacter donghicola DSW-25 = KCTC 12864 = JCM 14565</name>
    <dbReference type="NCBI Taxonomy" id="1300350"/>
    <lineage>
        <taxon>Bacteria</taxon>
        <taxon>Pseudomonadati</taxon>
        <taxon>Pseudomonadota</taxon>
        <taxon>Alphaproteobacteria</taxon>
        <taxon>Rhodobacterales</taxon>
        <taxon>Roseobacteraceae</taxon>
        <taxon>Sulfitobacter</taxon>
    </lineage>
</organism>
<proteinExistence type="predicted"/>
<name>A0A073IH51_9RHOB</name>
<dbReference type="OrthoDB" id="582199at2"/>
<dbReference type="AlphaFoldDB" id="A0A073IH51"/>
<protein>
    <recommendedName>
        <fullName evidence="1">HTH marR-type domain-containing protein</fullName>
    </recommendedName>
</protein>
<dbReference type="SUPFAM" id="SSF46785">
    <property type="entry name" value="Winged helix' DNA-binding domain"/>
    <property type="match status" value="1"/>
</dbReference>
<evidence type="ECO:0000313" key="3">
    <source>
        <dbReference type="Proteomes" id="UP000027734"/>
    </source>
</evidence>
<dbReference type="Proteomes" id="UP000027734">
    <property type="component" value="Unassembled WGS sequence"/>
</dbReference>
<dbReference type="GO" id="GO:0003700">
    <property type="term" value="F:DNA-binding transcription factor activity"/>
    <property type="evidence" value="ECO:0007669"/>
    <property type="project" value="InterPro"/>
</dbReference>
<evidence type="ECO:0000313" key="2">
    <source>
        <dbReference type="EMBL" id="KEJ89658.1"/>
    </source>
</evidence>
<dbReference type="SMART" id="SM00347">
    <property type="entry name" value="HTH_MARR"/>
    <property type="match status" value="1"/>
</dbReference>
<dbReference type="InterPro" id="IPR036390">
    <property type="entry name" value="WH_DNA-bd_sf"/>
</dbReference>
<dbReference type="InterPro" id="IPR000835">
    <property type="entry name" value="HTH_MarR-typ"/>
</dbReference>
<dbReference type="InterPro" id="IPR036388">
    <property type="entry name" value="WH-like_DNA-bd_sf"/>
</dbReference>
<reference evidence="2 3" key="1">
    <citation type="submission" date="2014-01" db="EMBL/GenBank/DDBJ databases">
        <title>Sulfitobacter donghicola JCM 14565 Genome Sequencing.</title>
        <authorList>
            <person name="Lai Q."/>
            <person name="Hong Z."/>
        </authorList>
    </citation>
    <scope>NUCLEOTIDE SEQUENCE [LARGE SCALE GENOMIC DNA]</scope>
    <source>
        <strain evidence="2 3">JCM 14565</strain>
    </source>
</reference>